<dbReference type="OrthoDB" id="3160749at2759"/>
<reference evidence="1 2" key="1">
    <citation type="submission" date="2016-03" db="EMBL/GenBank/DDBJ databases">
        <title>Whole genome sequencing of Grifola frondosa 9006-11.</title>
        <authorList>
            <person name="Min B."/>
            <person name="Park H."/>
            <person name="Kim J.-G."/>
            <person name="Cho H."/>
            <person name="Oh Y.-L."/>
            <person name="Kong W.-S."/>
            <person name="Choi I.-G."/>
        </authorList>
    </citation>
    <scope>NUCLEOTIDE SEQUENCE [LARGE SCALE GENOMIC DNA]</scope>
    <source>
        <strain evidence="1 2">9006-11</strain>
    </source>
</reference>
<sequence length="167" mass="18281">MSCSLAPSDQPIYPIVVIQIPDTHWSLMIITDEDTGRGMCCQAAFHRGSVSEWESTITLESIGVPSTITCVGGVQVGTVKAGDLERVRSILAQYRIEPELLNDGTIHGSYVCDLINLLKEGVIREDLRNKDVTMGHLRADLVQSKYMTSEAAEKGSVTPCICWKSNP</sequence>
<protein>
    <submittedName>
        <fullName evidence="1">Uncharacterized protein</fullName>
    </submittedName>
</protein>
<comment type="caution">
    <text evidence="1">The sequence shown here is derived from an EMBL/GenBank/DDBJ whole genome shotgun (WGS) entry which is preliminary data.</text>
</comment>
<keyword evidence="2" id="KW-1185">Reference proteome</keyword>
<evidence type="ECO:0000313" key="1">
    <source>
        <dbReference type="EMBL" id="OBZ65567.1"/>
    </source>
</evidence>
<name>A0A1C7LNM6_GRIFR</name>
<dbReference type="EMBL" id="LUGG01000043">
    <property type="protein sequence ID" value="OBZ65567.1"/>
    <property type="molecule type" value="Genomic_DNA"/>
</dbReference>
<dbReference type="Proteomes" id="UP000092993">
    <property type="component" value="Unassembled WGS sequence"/>
</dbReference>
<gene>
    <name evidence="1" type="ORF">A0H81_14434</name>
</gene>
<proteinExistence type="predicted"/>
<evidence type="ECO:0000313" key="2">
    <source>
        <dbReference type="Proteomes" id="UP000092993"/>
    </source>
</evidence>
<dbReference type="AlphaFoldDB" id="A0A1C7LNM6"/>
<accession>A0A1C7LNM6</accession>
<organism evidence="1 2">
    <name type="scientific">Grifola frondosa</name>
    <name type="common">Maitake</name>
    <name type="synonym">Polyporus frondosus</name>
    <dbReference type="NCBI Taxonomy" id="5627"/>
    <lineage>
        <taxon>Eukaryota</taxon>
        <taxon>Fungi</taxon>
        <taxon>Dikarya</taxon>
        <taxon>Basidiomycota</taxon>
        <taxon>Agaricomycotina</taxon>
        <taxon>Agaricomycetes</taxon>
        <taxon>Polyporales</taxon>
        <taxon>Grifolaceae</taxon>
        <taxon>Grifola</taxon>
    </lineage>
</organism>